<organism evidence="4 5">
    <name type="scientific">Amblyomma americanum</name>
    <name type="common">Lone star tick</name>
    <dbReference type="NCBI Taxonomy" id="6943"/>
    <lineage>
        <taxon>Eukaryota</taxon>
        <taxon>Metazoa</taxon>
        <taxon>Ecdysozoa</taxon>
        <taxon>Arthropoda</taxon>
        <taxon>Chelicerata</taxon>
        <taxon>Arachnida</taxon>
        <taxon>Acari</taxon>
        <taxon>Parasitiformes</taxon>
        <taxon>Ixodida</taxon>
        <taxon>Ixodoidea</taxon>
        <taxon>Ixodidae</taxon>
        <taxon>Amblyomminae</taxon>
        <taxon>Amblyomma</taxon>
    </lineage>
</organism>
<proteinExistence type="predicted"/>
<dbReference type="PANTHER" id="PTHR18947">
    <property type="entry name" value="HOOK PROTEINS"/>
    <property type="match status" value="1"/>
</dbReference>
<evidence type="ECO:0000313" key="4">
    <source>
        <dbReference type="EMBL" id="KAK8778904.1"/>
    </source>
</evidence>
<accession>A0AAQ4EVL3</accession>
<evidence type="ECO:0000259" key="3">
    <source>
        <dbReference type="Pfam" id="PF05622"/>
    </source>
</evidence>
<feature type="region of interest" description="Disordered" evidence="2">
    <location>
        <begin position="551"/>
        <end position="572"/>
    </location>
</feature>
<sequence>MGLEEAVQHVVMKAIQELITKESPASYTAGDSFDLNEQLKKALEELQVTAEAKEQITQRCHELDLQVTMLQEEKMSLVQENEKLLEKLNHVENLEDPSTPAGRRYQQSQQRIDALQAEVFKLETARDELRIKVEFQEKEILNLQEKNEELHRTLNEAQALKDELDVLRHTSDKVEHYEATIETYKKKLEDMSDLKRQLKLLEEKNTSYMQTNIELEEDVKKMAAFKSQVDLYKKQTQELRLQLADETRKANRAEFDAKKLQEKLASLQTEKERLVTERDSLKEALEEMRCSQLQKESSSVQRSGAKAVGAISDSDMLETLPPEIKEKLIRLQHENKMLKLERSSSEGQQLTLLKTMLEDAQSRQNDLETEVRLLSQRNLELESQLEDSREAASVHEGAETRQQLAMAQRRCKELEAQLRERESSLEAMATRLAESCESQSELTEQLEKKAEETRVMEERYQKYLEKAKNVIRTLDTRSPSSAEVVALRNQLQDKAKHIAQLQQELEMFKAQWEKEERLISTAFYNLGAKSQQRSAEERIVHMTGGQSFLARQRQATSKRHNLPGVQTSEFFE</sequence>
<dbReference type="Pfam" id="PF05622">
    <property type="entry name" value="HOOK"/>
    <property type="match status" value="1"/>
</dbReference>
<dbReference type="AlphaFoldDB" id="A0AAQ4EVL3"/>
<dbReference type="Proteomes" id="UP001321473">
    <property type="component" value="Unassembled WGS sequence"/>
</dbReference>
<evidence type="ECO:0000256" key="1">
    <source>
        <dbReference type="SAM" id="Coils"/>
    </source>
</evidence>
<dbReference type="GO" id="GO:0031122">
    <property type="term" value="P:cytoplasmic microtubule organization"/>
    <property type="evidence" value="ECO:0007669"/>
    <property type="project" value="InterPro"/>
</dbReference>
<feature type="domain" description="Hook C-terminal" evidence="3">
    <location>
        <begin position="58"/>
        <end position="561"/>
    </location>
</feature>
<evidence type="ECO:0000313" key="5">
    <source>
        <dbReference type="Proteomes" id="UP001321473"/>
    </source>
</evidence>
<name>A0AAQ4EVL3_AMBAM</name>
<protein>
    <recommendedName>
        <fullName evidence="3">Hook C-terminal domain-containing protein</fullName>
    </recommendedName>
</protein>
<keyword evidence="5" id="KW-1185">Reference proteome</keyword>
<reference evidence="4 5" key="1">
    <citation type="journal article" date="2023" name="Arcadia Sci">
        <title>De novo assembly of a long-read Amblyomma americanum tick genome.</title>
        <authorList>
            <person name="Chou S."/>
            <person name="Poskanzer K.E."/>
            <person name="Rollins M."/>
            <person name="Thuy-Boun P.S."/>
        </authorList>
    </citation>
    <scope>NUCLEOTIDE SEQUENCE [LARGE SCALE GENOMIC DNA]</scope>
    <source>
        <strain evidence="4">F_SG_1</strain>
        <tissue evidence="4">Salivary glands</tissue>
    </source>
</reference>
<feature type="coiled-coil region" evidence="1">
    <location>
        <begin position="350"/>
        <end position="518"/>
    </location>
</feature>
<dbReference type="EMBL" id="JARKHS020010314">
    <property type="protein sequence ID" value="KAK8778904.1"/>
    <property type="molecule type" value="Genomic_DNA"/>
</dbReference>
<dbReference type="GO" id="GO:0008017">
    <property type="term" value="F:microtubule binding"/>
    <property type="evidence" value="ECO:0007669"/>
    <property type="project" value="InterPro"/>
</dbReference>
<evidence type="ECO:0000256" key="2">
    <source>
        <dbReference type="SAM" id="MobiDB-lite"/>
    </source>
</evidence>
<dbReference type="InterPro" id="IPR008636">
    <property type="entry name" value="Hook_C"/>
</dbReference>
<feature type="coiled-coil region" evidence="1">
    <location>
        <begin position="36"/>
        <end position="291"/>
    </location>
</feature>
<keyword evidence="1" id="KW-0175">Coiled coil</keyword>
<dbReference type="GO" id="GO:0005737">
    <property type="term" value="C:cytoplasm"/>
    <property type="evidence" value="ECO:0007669"/>
    <property type="project" value="TreeGrafter"/>
</dbReference>
<dbReference type="PANTHER" id="PTHR18947:SF39">
    <property type="entry name" value="PROTEIN HOOK"/>
    <property type="match status" value="1"/>
</dbReference>
<dbReference type="GO" id="GO:0005813">
    <property type="term" value="C:centrosome"/>
    <property type="evidence" value="ECO:0007669"/>
    <property type="project" value="TreeGrafter"/>
</dbReference>
<dbReference type="GO" id="GO:0030705">
    <property type="term" value="P:cytoskeleton-dependent intracellular transport"/>
    <property type="evidence" value="ECO:0007669"/>
    <property type="project" value="TreeGrafter"/>
</dbReference>
<comment type="caution">
    <text evidence="4">The sequence shown here is derived from an EMBL/GenBank/DDBJ whole genome shotgun (WGS) entry which is preliminary data.</text>
</comment>
<gene>
    <name evidence="4" type="ORF">V5799_019753</name>
</gene>
<dbReference type="GO" id="GO:0051959">
    <property type="term" value="F:dynein light intermediate chain binding"/>
    <property type="evidence" value="ECO:0007669"/>
    <property type="project" value="TreeGrafter"/>
</dbReference>